<feature type="domain" description="EAL" evidence="1">
    <location>
        <begin position="192"/>
        <end position="448"/>
    </location>
</feature>
<evidence type="ECO:0000313" key="4">
    <source>
        <dbReference type="Proteomes" id="UP001069090"/>
    </source>
</evidence>
<dbReference type="PROSITE" id="PS50883">
    <property type="entry name" value="EAL"/>
    <property type="match status" value="1"/>
</dbReference>
<feature type="domain" description="GGDEF" evidence="2">
    <location>
        <begin position="61"/>
        <end position="183"/>
    </location>
</feature>
<organism evidence="3 4">
    <name type="scientific">Dasania phycosphaerae</name>
    <dbReference type="NCBI Taxonomy" id="2950436"/>
    <lineage>
        <taxon>Bacteria</taxon>
        <taxon>Pseudomonadati</taxon>
        <taxon>Pseudomonadota</taxon>
        <taxon>Gammaproteobacteria</taxon>
        <taxon>Cellvibrionales</taxon>
        <taxon>Spongiibacteraceae</taxon>
        <taxon>Dasania</taxon>
    </lineage>
</organism>
<dbReference type="GO" id="GO:0071111">
    <property type="term" value="F:cyclic-guanylate-specific phosphodiesterase activity"/>
    <property type="evidence" value="ECO:0007669"/>
    <property type="project" value="InterPro"/>
</dbReference>
<dbReference type="AlphaFoldDB" id="A0A9J6RSU2"/>
<dbReference type="CDD" id="cd01948">
    <property type="entry name" value="EAL"/>
    <property type="match status" value="1"/>
</dbReference>
<dbReference type="Proteomes" id="UP001069090">
    <property type="component" value="Unassembled WGS sequence"/>
</dbReference>
<evidence type="ECO:0000259" key="1">
    <source>
        <dbReference type="PROSITE" id="PS50883"/>
    </source>
</evidence>
<dbReference type="InterPro" id="IPR001633">
    <property type="entry name" value="EAL_dom"/>
</dbReference>
<name>A0A9J6RSU2_9GAMM</name>
<dbReference type="Gene3D" id="3.20.20.450">
    <property type="entry name" value="EAL domain"/>
    <property type="match status" value="1"/>
</dbReference>
<dbReference type="SUPFAM" id="SSF141868">
    <property type="entry name" value="EAL domain-like"/>
    <property type="match status" value="1"/>
</dbReference>
<dbReference type="PANTHER" id="PTHR33121:SF19">
    <property type="entry name" value="CYCLIC DI-GMP PHOSPHODIESTERASE PA2567"/>
    <property type="match status" value="1"/>
</dbReference>
<dbReference type="InterPro" id="IPR043128">
    <property type="entry name" value="Rev_trsase/Diguanyl_cyclase"/>
</dbReference>
<dbReference type="RefSeq" id="WP_268905400.1">
    <property type="nucleotide sequence ID" value="NZ_JAPTGG010000024.1"/>
</dbReference>
<dbReference type="EMBL" id="JAPTGG010000024">
    <property type="protein sequence ID" value="MCZ0867157.1"/>
    <property type="molecule type" value="Genomic_DNA"/>
</dbReference>
<dbReference type="Gene3D" id="3.30.70.270">
    <property type="match status" value="1"/>
</dbReference>
<dbReference type="SMART" id="SM00052">
    <property type="entry name" value="EAL"/>
    <property type="match status" value="1"/>
</dbReference>
<evidence type="ECO:0000313" key="3">
    <source>
        <dbReference type="EMBL" id="MCZ0867157.1"/>
    </source>
</evidence>
<dbReference type="Pfam" id="PF00563">
    <property type="entry name" value="EAL"/>
    <property type="match status" value="1"/>
</dbReference>
<keyword evidence="4" id="KW-1185">Reference proteome</keyword>
<proteinExistence type="predicted"/>
<dbReference type="InterPro" id="IPR035919">
    <property type="entry name" value="EAL_sf"/>
</dbReference>
<dbReference type="InterPro" id="IPR000160">
    <property type="entry name" value="GGDEF_dom"/>
</dbReference>
<evidence type="ECO:0000259" key="2">
    <source>
        <dbReference type="PROSITE" id="PS50887"/>
    </source>
</evidence>
<dbReference type="SUPFAM" id="SSF55073">
    <property type="entry name" value="Nucleotide cyclase"/>
    <property type="match status" value="1"/>
</dbReference>
<accession>A0A9J6RSU2</accession>
<dbReference type="PANTHER" id="PTHR33121">
    <property type="entry name" value="CYCLIC DI-GMP PHOSPHODIESTERASE PDEF"/>
    <property type="match status" value="1"/>
</dbReference>
<reference evidence="3 4" key="1">
    <citation type="submission" date="2022-12" db="EMBL/GenBank/DDBJ databases">
        <title>Dasania phycosphaerae sp. nov., isolated from particulate material of the south coast of Korea.</title>
        <authorList>
            <person name="Jiang Y."/>
        </authorList>
    </citation>
    <scope>NUCLEOTIDE SEQUENCE [LARGE SCALE GENOMIC DNA]</scope>
    <source>
        <strain evidence="3 4">GY-19</strain>
    </source>
</reference>
<dbReference type="PROSITE" id="PS50887">
    <property type="entry name" value="GGDEF"/>
    <property type="match status" value="1"/>
</dbReference>
<dbReference type="InterPro" id="IPR029787">
    <property type="entry name" value="Nucleotide_cyclase"/>
</dbReference>
<gene>
    <name evidence="3" type="ORF">O0V09_18320</name>
</gene>
<protein>
    <submittedName>
        <fullName evidence="3">GGDEF domain-containing phosphodiesterase</fullName>
    </submittedName>
</protein>
<dbReference type="InterPro" id="IPR050706">
    <property type="entry name" value="Cyclic-di-GMP_PDE-like"/>
</dbReference>
<sequence length="453" mass="49797">MSTRAHQENQFWSFLDSIPELSGQIHTTKNSIDRILTVCSNFSSSHQSLPVSFFYIKTSMQTPISALLKLNESASISNSIHNEIRTVADAHSGICVQLEKDGFLLVAPVSKQYDTNISDISNGVAKRLNENFECHGSTFSLDVSIGVSIYPNHSRNIQELIRFAMLASFSASSDQNLLSVYDEEFDSEAKRRNAILSSMNGAFDDKRCSNGISMHYQPKYSLKSGLIVGFEALCRWHHSDLGTISPAEFIPLIEKTKLIQPLTKLIIEKTVRGISENLRANIAIPVAVNISTRDLLDQGLAQFICAVLEKYHVSAELLEIEITETSIIGNTALAIQQISGLRSLGFNVAIDDFGTGNSSLAYLAHLPVSAIKIDQLFTKDIRNPRTATIVKSIIELAGEIGIDVIAEGVEDIGALRQLNSFGCPKVQGYFLGKPKSRLAALSDIRKINNTHHS</sequence>
<comment type="caution">
    <text evidence="3">The sequence shown here is derived from an EMBL/GenBank/DDBJ whole genome shotgun (WGS) entry which is preliminary data.</text>
</comment>